<keyword evidence="1" id="KW-0812">Transmembrane</keyword>
<evidence type="ECO:0000313" key="4">
    <source>
        <dbReference type="Proteomes" id="UP000251800"/>
    </source>
</evidence>
<evidence type="ECO:0000313" key="3">
    <source>
        <dbReference type="EMBL" id="PWN57363.1"/>
    </source>
</evidence>
<comment type="caution">
    <text evidence="3">The sequence shown here is derived from an EMBL/GenBank/DDBJ whole genome shotgun (WGS) entry which is preliminary data.</text>
</comment>
<keyword evidence="1" id="KW-0472">Membrane</keyword>
<dbReference type="RefSeq" id="WP_109718867.1">
    <property type="nucleotide sequence ID" value="NZ_QEQK01000002.1"/>
</dbReference>
<evidence type="ECO:0000256" key="1">
    <source>
        <dbReference type="SAM" id="Phobius"/>
    </source>
</evidence>
<organism evidence="3 4">
    <name type="scientific">Abyssibacter profundi</name>
    <dbReference type="NCBI Taxonomy" id="2182787"/>
    <lineage>
        <taxon>Bacteria</taxon>
        <taxon>Pseudomonadati</taxon>
        <taxon>Pseudomonadota</taxon>
        <taxon>Gammaproteobacteria</taxon>
        <taxon>Chromatiales</taxon>
        <taxon>Oceanococcaceae</taxon>
        <taxon>Abyssibacter</taxon>
    </lineage>
</organism>
<accession>A0A363UPI9</accession>
<dbReference type="InterPro" id="IPR054402">
    <property type="entry name" value="Tt1218-like_dom"/>
</dbReference>
<dbReference type="Pfam" id="PF22150">
    <property type="entry name" value="Tt1218-like"/>
    <property type="match status" value="1"/>
</dbReference>
<dbReference type="InterPro" id="IPR013362">
    <property type="entry name" value="Pilus_4_PilV"/>
</dbReference>
<evidence type="ECO:0000259" key="2">
    <source>
        <dbReference type="Pfam" id="PF22150"/>
    </source>
</evidence>
<feature type="transmembrane region" description="Helical" evidence="1">
    <location>
        <begin position="12"/>
        <end position="32"/>
    </location>
</feature>
<dbReference type="OrthoDB" id="5741561at2"/>
<dbReference type="NCBIfam" id="TIGR02523">
    <property type="entry name" value="type_IV_pilV"/>
    <property type="match status" value="1"/>
</dbReference>
<reference evidence="3 4" key="1">
    <citation type="submission" date="2018-05" db="EMBL/GenBank/DDBJ databases">
        <title>Abyssibacter profundi OUC007T gen. nov., sp. nov, a marine bacterium isolated from seawater of the Mariana Trench.</title>
        <authorList>
            <person name="Zhou S."/>
        </authorList>
    </citation>
    <scope>NUCLEOTIDE SEQUENCE [LARGE SCALE GENOMIC DNA]</scope>
    <source>
        <strain evidence="3 4">OUC007</strain>
    </source>
</reference>
<feature type="domain" description="Type IV pilin Tt1218-like" evidence="2">
    <location>
        <begin position="32"/>
        <end position="109"/>
    </location>
</feature>
<gene>
    <name evidence="3" type="primary">pilV</name>
    <name evidence="3" type="ORF">DEH80_02370</name>
</gene>
<dbReference type="AlphaFoldDB" id="A0A363UPI9"/>
<protein>
    <submittedName>
        <fullName evidence="3">Type IV pilus modification protein PilV</fullName>
    </submittedName>
</protein>
<sequence length="198" mass="20602">MLKRYPQRGAGLIEVLVAVLVVAFAVLSMAGLQTVSKKNTREAMLRSTAARMSQSLIERMRANASATALDAYLDAAANGLGGGTMGTSPLKNCATQSCSPSELAYFDVWQWEQVLDGAMEVVVDGGQTDVVGGLVTPRACLTGPAGGGDGLYQLTVVWYGAIEMPADTSVACALGTGAYGADDVLRRTLTLQTYIAAS</sequence>
<dbReference type="EMBL" id="QEQK01000002">
    <property type="protein sequence ID" value="PWN57363.1"/>
    <property type="molecule type" value="Genomic_DNA"/>
</dbReference>
<keyword evidence="1" id="KW-1133">Transmembrane helix</keyword>
<dbReference type="Proteomes" id="UP000251800">
    <property type="component" value="Unassembled WGS sequence"/>
</dbReference>
<proteinExistence type="predicted"/>
<name>A0A363UPI9_9GAMM</name>
<keyword evidence="4" id="KW-1185">Reference proteome</keyword>